<feature type="domain" description="Class II aldolase/adducin N-terminal" evidence="3">
    <location>
        <begin position="8"/>
        <end position="182"/>
    </location>
</feature>
<dbReference type="SUPFAM" id="SSF53639">
    <property type="entry name" value="AraD/HMP-PK domain-like"/>
    <property type="match status" value="1"/>
</dbReference>
<dbReference type="InterPro" id="IPR001303">
    <property type="entry name" value="Aldolase_II/adducin_N"/>
</dbReference>
<organism evidence="4 5">
    <name type="scientific">Roseomonas haemaphysalidis</name>
    <dbReference type="NCBI Taxonomy" id="2768162"/>
    <lineage>
        <taxon>Bacteria</taxon>
        <taxon>Pseudomonadati</taxon>
        <taxon>Pseudomonadota</taxon>
        <taxon>Alphaproteobacteria</taxon>
        <taxon>Acetobacterales</taxon>
        <taxon>Roseomonadaceae</taxon>
        <taxon>Roseomonas</taxon>
    </lineage>
</organism>
<keyword evidence="2" id="KW-0456">Lyase</keyword>
<dbReference type="InterPro" id="IPR050197">
    <property type="entry name" value="Aldolase_class_II_sugar_metab"/>
</dbReference>
<dbReference type="SMART" id="SM01007">
    <property type="entry name" value="Aldolase_II"/>
    <property type="match status" value="1"/>
</dbReference>
<gene>
    <name evidence="4" type="ORF">IAI61_14195</name>
</gene>
<keyword evidence="5" id="KW-1185">Reference proteome</keyword>
<dbReference type="Pfam" id="PF00596">
    <property type="entry name" value="Aldolase_II"/>
    <property type="match status" value="1"/>
</dbReference>
<evidence type="ECO:0000256" key="2">
    <source>
        <dbReference type="ARBA" id="ARBA00023239"/>
    </source>
</evidence>
<evidence type="ECO:0000259" key="3">
    <source>
        <dbReference type="SMART" id="SM01007"/>
    </source>
</evidence>
<evidence type="ECO:0000313" key="4">
    <source>
        <dbReference type="EMBL" id="MBO1080187.1"/>
    </source>
</evidence>
<keyword evidence="1" id="KW-0479">Metal-binding</keyword>
<protein>
    <submittedName>
        <fullName evidence="4">Class II aldolase/adducin family protein</fullName>
    </submittedName>
</protein>
<sequence>MPDATPADAVVELYRALARHRMNHGSSGNVSLRQGDDMLITPTGATEESLSAEELVRLPLAGPPLPGTAPSSEWEMHAAVYAACPEANCVVHTHADHCTALASLGEPLPAFHYMVVGFGGREVPCAPYRTFGTPALAEAVRDTIPGYKACLLANHGMICHGKDPATALATALRLETLARQYLLARAAGRPALLDDEQIRQARDRYRTYGSPYRQAGAAS</sequence>
<dbReference type="Proteomes" id="UP001518989">
    <property type="component" value="Unassembled WGS sequence"/>
</dbReference>
<reference evidence="4 5" key="1">
    <citation type="submission" date="2020-09" db="EMBL/GenBank/DDBJ databases">
        <title>Roseomonas.</title>
        <authorList>
            <person name="Zhu W."/>
        </authorList>
    </citation>
    <scope>NUCLEOTIDE SEQUENCE [LARGE SCALE GENOMIC DNA]</scope>
    <source>
        <strain evidence="4 5">573</strain>
    </source>
</reference>
<accession>A0ABS3KRW2</accession>
<evidence type="ECO:0000256" key="1">
    <source>
        <dbReference type="ARBA" id="ARBA00022723"/>
    </source>
</evidence>
<dbReference type="Gene3D" id="3.40.225.10">
    <property type="entry name" value="Class II aldolase/adducin N-terminal domain"/>
    <property type="match status" value="1"/>
</dbReference>
<name>A0ABS3KRW2_9PROT</name>
<dbReference type="PANTHER" id="PTHR22789:SF0">
    <property type="entry name" value="3-OXO-TETRONATE 4-PHOSPHATE DECARBOXYLASE-RELATED"/>
    <property type="match status" value="1"/>
</dbReference>
<comment type="caution">
    <text evidence="4">The sequence shown here is derived from an EMBL/GenBank/DDBJ whole genome shotgun (WGS) entry which is preliminary data.</text>
</comment>
<dbReference type="RefSeq" id="WP_207418016.1">
    <property type="nucleotide sequence ID" value="NZ_CP061177.1"/>
</dbReference>
<proteinExistence type="predicted"/>
<dbReference type="InterPro" id="IPR036409">
    <property type="entry name" value="Aldolase_II/adducin_N_sf"/>
</dbReference>
<evidence type="ECO:0000313" key="5">
    <source>
        <dbReference type="Proteomes" id="UP001518989"/>
    </source>
</evidence>
<dbReference type="PANTHER" id="PTHR22789">
    <property type="entry name" value="FUCULOSE PHOSPHATE ALDOLASE"/>
    <property type="match status" value="1"/>
</dbReference>
<dbReference type="EMBL" id="JACTNG010000007">
    <property type="protein sequence ID" value="MBO1080187.1"/>
    <property type="molecule type" value="Genomic_DNA"/>
</dbReference>